<proteinExistence type="predicted"/>
<dbReference type="SUPFAM" id="SSF47413">
    <property type="entry name" value="lambda repressor-like DNA-binding domains"/>
    <property type="match status" value="1"/>
</dbReference>
<dbReference type="SMART" id="SM00530">
    <property type="entry name" value="HTH_XRE"/>
    <property type="match status" value="1"/>
</dbReference>
<reference evidence="3 4" key="1">
    <citation type="submission" date="2023-10" db="EMBL/GenBank/DDBJ databases">
        <authorList>
            <person name="Botero Cardona J."/>
        </authorList>
    </citation>
    <scope>NUCLEOTIDE SEQUENCE [LARGE SCALE GENOMIC DNA]</scope>
    <source>
        <strain evidence="3 4">R-54839</strain>
    </source>
</reference>
<name>A0ABN9YJC9_9LACO</name>
<keyword evidence="4" id="KW-1185">Reference proteome</keyword>
<gene>
    <name evidence="3" type="ORF">R54839_PPFHFPJH_00126</name>
</gene>
<protein>
    <submittedName>
        <fullName evidence="3">Contains XRE-family HTH domain (HipB)</fullName>
    </submittedName>
</protein>
<keyword evidence="1" id="KW-0238">DNA-binding</keyword>
<dbReference type="EMBL" id="CAUZLR010000001">
    <property type="protein sequence ID" value="CAK1224479.1"/>
    <property type="molecule type" value="Genomic_DNA"/>
</dbReference>
<sequence length="115" mass="13197">MTLLSRTKEMTKKRGLTIEMLAKEIGIAKSGIYQWDKHEPKPSVLDKTATVLGVSTDYLLGRTNQMNSYDSKEKVTNLEDTAILAFDGKPIDEEDRQKLLQYARFIMQEREQEGQ</sequence>
<evidence type="ECO:0000256" key="1">
    <source>
        <dbReference type="ARBA" id="ARBA00023125"/>
    </source>
</evidence>
<dbReference type="InterPro" id="IPR010982">
    <property type="entry name" value="Lambda_DNA-bd_dom_sf"/>
</dbReference>
<dbReference type="CDD" id="cd00093">
    <property type="entry name" value="HTH_XRE"/>
    <property type="match status" value="1"/>
</dbReference>
<evidence type="ECO:0000259" key="2">
    <source>
        <dbReference type="PROSITE" id="PS50943"/>
    </source>
</evidence>
<dbReference type="Pfam" id="PF01381">
    <property type="entry name" value="HTH_3"/>
    <property type="match status" value="1"/>
</dbReference>
<comment type="caution">
    <text evidence="3">The sequence shown here is derived from an EMBL/GenBank/DDBJ whole genome shotgun (WGS) entry which is preliminary data.</text>
</comment>
<dbReference type="PROSITE" id="PS50943">
    <property type="entry name" value="HTH_CROC1"/>
    <property type="match status" value="1"/>
</dbReference>
<evidence type="ECO:0000313" key="4">
    <source>
        <dbReference type="Proteomes" id="UP001314261"/>
    </source>
</evidence>
<accession>A0ABN9YJC9</accession>
<feature type="domain" description="HTH cro/C1-type" evidence="2">
    <location>
        <begin position="12"/>
        <end position="59"/>
    </location>
</feature>
<dbReference type="Proteomes" id="UP001314261">
    <property type="component" value="Unassembled WGS sequence"/>
</dbReference>
<dbReference type="InterPro" id="IPR001387">
    <property type="entry name" value="Cro/C1-type_HTH"/>
</dbReference>
<dbReference type="RefSeq" id="WP_338342977.1">
    <property type="nucleotide sequence ID" value="NZ_CAUZLP010000002.1"/>
</dbReference>
<dbReference type="PANTHER" id="PTHR46558:SF11">
    <property type="entry name" value="HTH-TYPE TRANSCRIPTIONAL REGULATOR XRE"/>
    <property type="match status" value="1"/>
</dbReference>
<dbReference type="Gene3D" id="1.10.260.40">
    <property type="entry name" value="lambda repressor-like DNA-binding domains"/>
    <property type="match status" value="1"/>
</dbReference>
<evidence type="ECO:0000313" key="3">
    <source>
        <dbReference type="EMBL" id="CAK1224479.1"/>
    </source>
</evidence>
<organism evidence="3 4">
    <name type="scientific">Fructobacillus fructosus</name>
    <dbReference type="NCBI Taxonomy" id="1631"/>
    <lineage>
        <taxon>Bacteria</taxon>
        <taxon>Bacillati</taxon>
        <taxon>Bacillota</taxon>
        <taxon>Bacilli</taxon>
        <taxon>Lactobacillales</taxon>
        <taxon>Lactobacillaceae</taxon>
        <taxon>Fructobacillus</taxon>
    </lineage>
</organism>
<dbReference type="PANTHER" id="PTHR46558">
    <property type="entry name" value="TRACRIPTIONAL REGULATORY PROTEIN-RELATED-RELATED"/>
    <property type="match status" value="1"/>
</dbReference>